<reference evidence="9" key="1">
    <citation type="submission" date="2022-09" db="EMBL/GenBank/DDBJ databases">
        <title>Actin cytoskeleton and complex cell architecture in an #Asgard archaeon.</title>
        <authorList>
            <person name="Ponce Toledo R.I."/>
            <person name="Schleper C."/>
            <person name="Rodrigues Oliveira T."/>
            <person name="Wollweber F."/>
            <person name="Xu J."/>
            <person name="Rittmann S."/>
            <person name="Klingl A."/>
            <person name="Pilhofer M."/>
        </authorList>
    </citation>
    <scope>NUCLEOTIDE SEQUENCE</scope>
    <source>
        <strain evidence="9">B-35</strain>
    </source>
</reference>
<dbReference type="Pfam" id="PF12801">
    <property type="entry name" value="Fer4_5"/>
    <property type="match status" value="2"/>
</dbReference>
<evidence type="ECO:0000256" key="5">
    <source>
        <dbReference type="ARBA" id="ARBA00023004"/>
    </source>
</evidence>
<keyword evidence="7" id="KW-0812">Transmembrane</keyword>
<keyword evidence="7" id="KW-1133">Transmembrane helix</keyword>
<protein>
    <recommendedName>
        <fullName evidence="8">4Fe-4S ferredoxin-type domain-containing protein</fullName>
    </recommendedName>
</protein>
<dbReference type="Proteomes" id="UP001208689">
    <property type="component" value="Chromosome"/>
</dbReference>
<proteinExistence type="predicted"/>
<evidence type="ECO:0000256" key="2">
    <source>
        <dbReference type="ARBA" id="ARBA00022485"/>
    </source>
</evidence>
<feature type="domain" description="4Fe-4S ferredoxin-type" evidence="8">
    <location>
        <begin position="227"/>
        <end position="248"/>
    </location>
</feature>
<dbReference type="PANTHER" id="PTHR30176">
    <property type="entry name" value="FERREDOXIN-TYPE PROTEIN NAPH"/>
    <property type="match status" value="1"/>
</dbReference>
<feature type="transmembrane region" description="Helical" evidence="7">
    <location>
        <begin position="41"/>
        <end position="61"/>
    </location>
</feature>
<keyword evidence="4" id="KW-0249">Electron transport</keyword>
<organism evidence="9 10">
    <name type="scientific">Candidatus Lokiarchaeum ossiferum</name>
    <dbReference type="NCBI Taxonomy" id="2951803"/>
    <lineage>
        <taxon>Archaea</taxon>
        <taxon>Promethearchaeati</taxon>
        <taxon>Promethearchaeota</taxon>
        <taxon>Promethearchaeia</taxon>
        <taxon>Promethearchaeales</taxon>
        <taxon>Promethearchaeaceae</taxon>
        <taxon>Candidatus Lokiarchaeum</taxon>
    </lineage>
</organism>
<evidence type="ECO:0000256" key="7">
    <source>
        <dbReference type="SAM" id="Phobius"/>
    </source>
</evidence>
<evidence type="ECO:0000256" key="3">
    <source>
        <dbReference type="ARBA" id="ARBA00022723"/>
    </source>
</evidence>
<dbReference type="PROSITE" id="PS51379">
    <property type="entry name" value="4FE4S_FER_2"/>
    <property type="match status" value="2"/>
</dbReference>
<dbReference type="PROSITE" id="PS00198">
    <property type="entry name" value="4FE4S_FER_1"/>
    <property type="match status" value="2"/>
</dbReference>
<keyword evidence="6" id="KW-0411">Iron-sulfur</keyword>
<feature type="transmembrane region" description="Helical" evidence="7">
    <location>
        <begin position="183"/>
        <end position="205"/>
    </location>
</feature>
<dbReference type="InterPro" id="IPR051684">
    <property type="entry name" value="Electron_Trans/Redox"/>
</dbReference>
<evidence type="ECO:0000259" key="8">
    <source>
        <dbReference type="PROSITE" id="PS51379"/>
    </source>
</evidence>
<keyword evidence="10" id="KW-1185">Reference proteome</keyword>
<dbReference type="Gene3D" id="3.30.70.20">
    <property type="match status" value="1"/>
</dbReference>
<keyword evidence="7" id="KW-0472">Membrane</keyword>
<evidence type="ECO:0000313" key="10">
    <source>
        <dbReference type="Proteomes" id="UP001208689"/>
    </source>
</evidence>
<evidence type="ECO:0000256" key="1">
    <source>
        <dbReference type="ARBA" id="ARBA00022448"/>
    </source>
</evidence>
<keyword evidence="2" id="KW-0004">4Fe-4S</keyword>
<dbReference type="PANTHER" id="PTHR30176:SF3">
    <property type="entry name" value="FERREDOXIN-TYPE PROTEIN NAPH"/>
    <property type="match status" value="1"/>
</dbReference>
<feature type="transmembrane region" description="Helical" evidence="7">
    <location>
        <begin position="81"/>
        <end position="102"/>
    </location>
</feature>
<gene>
    <name evidence="9" type="ORF">NEF87_000347</name>
</gene>
<accession>A0ABY6HNT8</accession>
<evidence type="ECO:0000256" key="4">
    <source>
        <dbReference type="ARBA" id="ARBA00022982"/>
    </source>
</evidence>
<dbReference type="InterPro" id="IPR017900">
    <property type="entry name" value="4Fe4S_Fe_S_CS"/>
</dbReference>
<dbReference type="EMBL" id="CP104013">
    <property type="protein sequence ID" value="UYP44062.1"/>
    <property type="molecule type" value="Genomic_DNA"/>
</dbReference>
<feature type="domain" description="4Fe-4S ferredoxin-type" evidence="8">
    <location>
        <begin position="249"/>
        <end position="280"/>
    </location>
</feature>
<sequence>MIFQAHLHVLEPAKMIPVFLVWILAMAISLILLFTKKLTKLLSIAILTVSFIVTGLIFGAMPNPVFPIQNIAVGINMNAPLQQLLPLAVILLVLIVTTILFGRIFCSYACPLGAIQEIMSKIQFKTSLKAQKKEKTIPLNSKIASYIRLGYFILFIGAGIIWGASVIQYLNIFIGLQIFANPLFPMIVIPAVLLGIIIITSILVYRPWCRLFCPFGTIAGFTSRFSKFVLCRTEDCTDCGLCEKICPTQEAELDSKKGECYLCNRCVEICPQNAIVYKTK</sequence>
<keyword evidence="5" id="KW-0408">Iron</keyword>
<evidence type="ECO:0000256" key="6">
    <source>
        <dbReference type="ARBA" id="ARBA00023014"/>
    </source>
</evidence>
<name>A0ABY6HNT8_9ARCH</name>
<keyword evidence="1" id="KW-0813">Transport</keyword>
<dbReference type="InterPro" id="IPR017896">
    <property type="entry name" value="4Fe4S_Fe-S-bd"/>
</dbReference>
<dbReference type="SUPFAM" id="SSF54862">
    <property type="entry name" value="4Fe-4S ferredoxins"/>
    <property type="match status" value="1"/>
</dbReference>
<feature type="transmembrane region" description="Helical" evidence="7">
    <location>
        <begin position="149"/>
        <end position="171"/>
    </location>
</feature>
<feature type="transmembrane region" description="Helical" evidence="7">
    <location>
        <begin position="15"/>
        <end position="34"/>
    </location>
</feature>
<keyword evidence="3" id="KW-0479">Metal-binding</keyword>
<evidence type="ECO:0000313" key="9">
    <source>
        <dbReference type="EMBL" id="UYP44062.1"/>
    </source>
</evidence>